<gene>
    <name evidence="8" type="ORF">DI53_3123</name>
</gene>
<comment type="similarity">
    <text evidence="2">Belongs to the SusD family.</text>
</comment>
<evidence type="ECO:0000256" key="3">
    <source>
        <dbReference type="ARBA" id="ARBA00022729"/>
    </source>
</evidence>
<comment type="caution">
    <text evidence="8">The sequence shown here is derived from an EMBL/GenBank/DDBJ whole genome shotgun (WGS) entry which is preliminary data.</text>
</comment>
<evidence type="ECO:0000256" key="1">
    <source>
        <dbReference type="ARBA" id="ARBA00004442"/>
    </source>
</evidence>
<dbReference type="Pfam" id="PF07980">
    <property type="entry name" value="SusD_RagB"/>
    <property type="match status" value="1"/>
</dbReference>
<keyword evidence="9" id="KW-1185">Reference proteome</keyword>
<feature type="domain" description="RagB/SusD" evidence="6">
    <location>
        <begin position="260"/>
        <end position="474"/>
    </location>
</feature>
<dbReference type="Pfam" id="PF14322">
    <property type="entry name" value="SusD-like_3"/>
    <property type="match status" value="1"/>
</dbReference>
<dbReference type="InterPro" id="IPR011990">
    <property type="entry name" value="TPR-like_helical_dom_sf"/>
</dbReference>
<keyword evidence="5" id="KW-0998">Cell outer membrane</keyword>
<keyword evidence="4" id="KW-0472">Membrane</keyword>
<reference evidence="8 9" key="2">
    <citation type="journal article" date="2015" name="PLoS ONE">
        <title>Whole-Genome Optical Mapping and Finished Genome Sequence of Sphingobacterium deserti sp. nov., a New Species Isolated from the Western Desert of China.</title>
        <authorList>
            <person name="Teng C."/>
            <person name="Zhou Z."/>
            <person name="Molnar I."/>
            <person name="Li X."/>
            <person name="Tang R."/>
            <person name="Chen M."/>
            <person name="Wang L."/>
            <person name="Su S."/>
            <person name="Zhang W."/>
            <person name="Lin M."/>
        </authorList>
    </citation>
    <scope>NUCLEOTIDE SEQUENCE [LARGE SCALE GENOMIC DNA]</scope>
    <source>
        <strain evidence="9">ACCC05744</strain>
    </source>
</reference>
<dbReference type="eggNOG" id="COG0446">
    <property type="taxonomic scope" value="Bacteria"/>
</dbReference>
<dbReference type="InterPro" id="IPR033985">
    <property type="entry name" value="SusD-like_N"/>
</dbReference>
<evidence type="ECO:0000313" key="8">
    <source>
        <dbReference type="EMBL" id="KGE13099.1"/>
    </source>
</evidence>
<dbReference type="CDD" id="cd08977">
    <property type="entry name" value="SusD"/>
    <property type="match status" value="1"/>
</dbReference>
<dbReference type="SUPFAM" id="SSF48452">
    <property type="entry name" value="TPR-like"/>
    <property type="match status" value="1"/>
</dbReference>
<evidence type="ECO:0000256" key="4">
    <source>
        <dbReference type="ARBA" id="ARBA00023136"/>
    </source>
</evidence>
<dbReference type="InterPro" id="IPR012944">
    <property type="entry name" value="SusD_RagB_dom"/>
</dbReference>
<evidence type="ECO:0000256" key="2">
    <source>
        <dbReference type="ARBA" id="ARBA00006275"/>
    </source>
</evidence>
<accession>A0A0B8T5S4</accession>
<dbReference type="RefSeq" id="WP_052072460.1">
    <property type="nucleotide sequence ID" value="NZ_JJMU01000059.1"/>
</dbReference>
<sequence>MKIKTLNIALLIAAGFLVQGCTKEFLDVPSKEIVEADDSNEVYQPETFINGVYGMFTDWNYGFAYLGITEIISDNADKGSSATDTGTDKDILDALTYTSTTPSFASTWEHWYKSIGRATQAIEYTENFGLTDEAYKNRLIGEARFLRALNYFFLVRGWGDVTIQDVDLIQRQSSAAVYAYIEADLQFAIEHLPLKSAYEAKDLGRATKGAAQGLLAKVYLYQSKWQDAVNMAQTVLNSGEYSLEPDYATIWRATTDNGRESLFEFQARGEEIAHGIQQYSQTQGARGESGWGWGFNIPSQNLLDAFNAEGDEIRKNATIIFPGETLYDGRRVSPNVENPMYNEKAYSSANAGAGDTDKNIRYLRLGEIYLILAEAANEVGNSQLAVQNLNIVRSRVNLPAVTTTDQTQLRQAIWKERRLELAFEHDRWFDLVRTRQAQSAMQAAGKTFQERNYIFPIPDRQLIQTPEMSQNTGW</sequence>
<dbReference type="EMBL" id="JJMU01000059">
    <property type="protein sequence ID" value="KGE13099.1"/>
    <property type="molecule type" value="Genomic_DNA"/>
</dbReference>
<organism evidence="8 9">
    <name type="scientific">Sphingobacterium deserti</name>
    <dbReference type="NCBI Taxonomy" id="1229276"/>
    <lineage>
        <taxon>Bacteria</taxon>
        <taxon>Pseudomonadati</taxon>
        <taxon>Bacteroidota</taxon>
        <taxon>Sphingobacteriia</taxon>
        <taxon>Sphingobacteriales</taxon>
        <taxon>Sphingobacteriaceae</taxon>
        <taxon>Sphingobacterium</taxon>
    </lineage>
</organism>
<dbReference type="Gene3D" id="1.25.40.390">
    <property type="match status" value="1"/>
</dbReference>
<reference evidence="9" key="1">
    <citation type="submission" date="2014-04" db="EMBL/GenBank/DDBJ databases">
        <title>Whole-Genome optical mapping and complete genome sequence of Sphingobacterium deserti sp. nov., a new spaces isolated from desert in the west of China.</title>
        <authorList>
            <person name="Teng C."/>
            <person name="Zhou Z."/>
            <person name="Li X."/>
            <person name="Chen M."/>
            <person name="Lin M."/>
            <person name="Wang L."/>
            <person name="Su S."/>
            <person name="Zhang C."/>
            <person name="Zhang W."/>
        </authorList>
    </citation>
    <scope>NUCLEOTIDE SEQUENCE [LARGE SCALE GENOMIC DNA]</scope>
    <source>
        <strain evidence="9">ACCC05744</strain>
    </source>
</reference>
<evidence type="ECO:0000256" key="5">
    <source>
        <dbReference type="ARBA" id="ARBA00023237"/>
    </source>
</evidence>
<dbReference type="Proteomes" id="UP000031802">
    <property type="component" value="Unassembled WGS sequence"/>
</dbReference>
<feature type="domain" description="SusD-like N-terminal" evidence="7">
    <location>
        <begin position="44"/>
        <end position="220"/>
    </location>
</feature>
<dbReference type="AlphaFoldDB" id="A0A0B8T5S4"/>
<evidence type="ECO:0000313" key="9">
    <source>
        <dbReference type="Proteomes" id="UP000031802"/>
    </source>
</evidence>
<protein>
    <submittedName>
        <fullName evidence="8">Tetratricopeptide repeat-containing SusD/RagB family protein</fullName>
    </submittedName>
</protein>
<dbReference type="STRING" id="1229276.DI53_3123"/>
<dbReference type="PROSITE" id="PS51257">
    <property type="entry name" value="PROKAR_LIPOPROTEIN"/>
    <property type="match status" value="1"/>
</dbReference>
<keyword evidence="3" id="KW-0732">Signal</keyword>
<comment type="subcellular location">
    <subcellularLocation>
        <location evidence="1">Cell outer membrane</location>
    </subcellularLocation>
</comment>
<dbReference type="OrthoDB" id="618454at2"/>
<evidence type="ECO:0000259" key="6">
    <source>
        <dbReference type="Pfam" id="PF07980"/>
    </source>
</evidence>
<name>A0A0B8T5S4_9SPHI</name>
<dbReference type="PATRIC" id="fig|1229276.3.peg.3229"/>
<evidence type="ECO:0000259" key="7">
    <source>
        <dbReference type="Pfam" id="PF14322"/>
    </source>
</evidence>
<dbReference type="GO" id="GO:0009279">
    <property type="term" value="C:cell outer membrane"/>
    <property type="evidence" value="ECO:0007669"/>
    <property type="project" value="UniProtKB-SubCell"/>
</dbReference>
<proteinExistence type="inferred from homology"/>